<organism evidence="2 3">
    <name type="scientific">Salmonella enterica I</name>
    <dbReference type="NCBI Taxonomy" id="59201"/>
    <lineage>
        <taxon>Bacteria</taxon>
        <taxon>Pseudomonadati</taxon>
        <taxon>Pseudomonadota</taxon>
        <taxon>Gammaproteobacteria</taxon>
        <taxon>Enterobacterales</taxon>
        <taxon>Enterobacteriaceae</taxon>
        <taxon>Salmonella</taxon>
    </lineage>
</organism>
<dbReference type="Gene3D" id="2.40.50.100">
    <property type="match status" value="1"/>
</dbReference>
<dbReference type="GO" id="GO:0005524">
    <property type="term" value="F:ATP binding"/>
    <property type="evidence" value="ECO:0007669"/>
    <property type="project" value="UniProtKB-KW"/>
</dbReference>
<evidence type="ECO:0000313" key="2">
    <source>
        <dbReference type="EMBL" id="VEB52724.1"/>
    </source>
</evidence>
<evidence type="ECO:0000259" key="1">
    <source>
        <dbReference type="Pfam" id="PF17912"/>
    </source>
</evidence>
<protein>
    <submittedName>
        <fullName evidence="2">sn-Glycerol-3-phosphate transport ATP-binding protein</fullName>
        <ecNumber evidence="2">3.6.3.20</ecNumber>
    </submittedName>
</protein>
<dbReference type="Proteomes" id="UP000269208">
    <property type="component" value="Chromosome"/>
</dbReference>
<dbReference type="SUPFAM" id="SSF50331">
    <property type="entry name" value="MOP-like"/>
    <property type="match status" value="1"/>
</dbReference>
<dbReference type="InterPro" id="IPR012340">
    <property type="entry name" value="NA-bd_OB-fold"/>
</dbReference>
<dbReference type="GO" id="GO:0016787">
    <property type="term" value="F:hydrolase activity"/>
    <property type="evidence" value="ECO:0007669"/>
    <property type="project" value="UniProtKB-KW"/>
</dbReference>
<dbReference type="InterPro" id="IPR040582">
    <property type="entry name" value="OB_MalK-like"/>
</dbReference>
<evidence type="ECO:0000313" key="3">
    <source>
        <dbReference type="Proteomes" id="UP000269208"/>
    </source>
</evidence>
<gene>
    <name evidence="2" type="primary">ugpC_3</name>
    <name evidence="2" type="ORF">NCTC6754_02371</name>
</gene>
<dbReference type="Gene3D" id="2.40.50.140">
    <property type="entry name" value="Nucleic acid-binding proteins"/>
    <property type="match status" value="1"/>
</dbReference>
<dbReference type="InterPro" id="IPR008995">
    <property type="entry name" value="Mo/tungstate-bd_C_term_dom"/>
</dbReference>
<dbReference type="EC" id="3.6.3.20" evidence="2"/>
<dbReference type="EMBL" id="LR134190">
    <property type="protein sequence ID" value="VEB52724.1"/>
    <property type="molecule type" value="Genomic_DNA"/>
</dbReference>
<dbReference type="AlphaFoldDB" id="A0A3S5DMC2"/>
<accession>A0A3S5DMC2</accession>
<feature type="domain" description="MalK-like OB fold" evidence="1">
    <location>
        <begin position="10"/>
        <end position="42"/>
    </location>
</feature>
<proteinExistence type="predicted"/>
<sequence length="115" mass="12776">MALSALPATVFELPGGLALPIGADYRGHAGRNMTLGIRPEHIALSSQAEGGVPLTVDTLEDFWARIIWRMGAGAIRNWWCGWRISSARRRAVRYGCICRNISDIFLMAKQDNVYE</sequence>
<keyword evidence="2" id="KW-0547">Nucleotide-binding</keyword>
<reference evidence="2 3" key="1">
    <citation type="submission" date="2018-12" db="EMBL/GenBank/DDBJ databases">
        <authorList>
            <consortium name="Pathogen Informatics"/>
        </authorList>
    </citation>
    <scope>NUCLEOTIDE SEQUENCE [LARGE SCALE GENOMIC DNA]</scope>
    <source>
        <strain evidence="2 3">NCTC6754</strain>
    </source>
</reference>
<keyword evidence="2" id="KW-0378">Hydrolase</keyword>
<name>A0A3S5DMC2_SALET</name>
<keyword evidence="2" id="KW-0067">ATP-binding</keyword>
<dbReference type="Pfam" id="PF17912">
    <property type="entry name" value="OB_MalK"/>
    <property type="match status" value="1"/>
</dbReference>